<name>A0A174YVH7_9FIRM</name>
<dbReference type="SMART" id="SM00271">
    <property type="entry name" value="DnaJ"/>
    <property type="match status" value="1"/>
</dbReference>
<dbReference type="Gene3D" id="1.25.40.10">
    <property type="entry name" value="Tetratricopeptide repeat domain"/>
    <property type="match status" value="1"/>
</dbReference>
<dbReference type="PROSITE" id="PS50076">
    <property type="entry name" value="DNAJ_2"/>
    <property type="match status" value="1"/>
</dbReference>
<reference evidence="3 4" key="1">
    <citation type="submission" date="2015-09" db="EMBL/GenBank/DDBJ databases">
        <authorList>
            <consortium name="Pathogen Informatics"/>
        </authorList>
    </citation>
    <scope>NUCLEOTIDE SEQUENCE [LARGE SCALE GENOMIC DNA]</scope>
    <source>
        <strain evidence="3 4">2789STDY5834875</strain>
    </source>
</reference>
<dbReference type="PANTHER" id="PTHR24074">
    <property type="entry name" value="CO-CHAPERONE PROTEIN DJLA"/>
    <property type="match status" value="1"/>
</dbReference>
<gene>
    <name evidence="3" type="primary">dnaJ_2</name>
    <name evidence="3" type="ORF">ERS852490_02784</name>
</gene>
<dbReference type="PRINTS" id="PR00625">
    <property type="entry name" value="JDOMAIN"/>
</dbReference>
<organism evidence="3 4">
    <name type="scientific">Lachnospira eligens</name>
    <dbReference type="NCBI Taxonomy" id="39485"/>
    <lineage>
        <taxon>Bacteria</taxon>
        <taxon>Bacillati</taxon>
        <taxon>Bacillota</taxon>
        <taxon>Clostridia</taxon>
        <taxon>Lachnospirales</taxon>
        <taxon>Lachnospiraceae</taxon>
        <taxon>Lachnospira</taxon>
    </lineage>
</organism>
<accession>A0A174YVH7</accession>
<protein>
    <submittedName>
        <fullName evidence="3">Chaperone protein DnaJ</fullName>
    </submittedName>
</protein>
<evidence type="ECO:0000259" key="2">
    <source>
        <dbReference type="PROSITE" id="PS50076"/>
    </source>
</evidence>
<dbReference type="OrthoDB" id="9779889at2"/>
<dbReference type="InterPro" id="IPR050817">
    <property type="entry name" value="DjlA_DnaK_co-chaperone"/>
</dbReference>
<dbReference type="RefSeq" id="WP_055216550.1">
    <property type="nucleotide sequence ID" value="NZ_CZBU01000007.1"/>
</dbReference>
<dbReference type="SUPFAM" id="SSF48452">
    <property type="entry name" value="TPR-like"/>
    <property type="match status" value="1"/>
</dbReference>
<dbReference type="CDD" id="cd06257">
    <property type="entry name" value="DnaJ"/>
    <property type="match status" value="1"/>
</dbReference>
<dbReference type="SUPFAM" id="SSF46565">
    <property type="entry name" value="Chaperone J-domain"/>
    <property type="match status" value="1"/>
</dbReference>
<dbReference type="Proteomes" id="UP000095621">
    <property type="component" value="Unassembled WGS sequence"/>
</dbReference>
<sequence>MTDPYKVLGVSRDASDDEVKKAYRTLSRKYHPDANINNPNKDQAEEMFKLVQQAYNQIMREREGGYSSQSYSQTRYGTGRSDHYGYDGDYQNQSQGGYGDFGSFWGFGPFGFGGYTGSYGGNGYGSDSLNGNDPTTVHLRAAANYINNSSYDEAINVLNNITDRDGRWYYYSALAHLGKGEEATALEDAKRALDSDPDNMQYQLLYQRIASGGSWYAGRRTQYQGPSSTTYCTGCAPWVALCLCSNICMPMCCGYGSGGYYPGGSI</sequence>
<dbReference type="InterPro" id="IPR001623">
    <property type="entry name" value="DnaJ_domain"/>
</dbReference>
<dbReference type="AlphaFoldDB" id="A0A174YVH7"/>
<feature type="domain" description="J" evidence="2">
    <location>
        <begin position="3"/>
        <end position="75"/>
    </location>
</feature>
<proteinExistence type="predicted"/>
<dbReference type="GO" id="GO:0006260">
    <property type="term" value="P:DNA replication"/>
    <property type="evidence" value="ECO:0007669"/>
    <property type="project" value="UniProtKB-KW"/>
</dbReference>
<dbReference type="Pfam" id="PF00226">
    <property type="entry name" value="DnaJ"/>
    <property type="match status" value="1"/>
</dbReference>
<evidence type="ECO:0000313" key="4">
    <source>
        <dbReference type="Proteomes" id="UP000095621"/>
    </source>
</evidence>
<dbReference type="EMBL" id="CZBU01000007">
    <property type="protein sequence ID" value="CUQ79123.1"/>
    <property type="molecule type" value="Genomic_DNA"/>
</dbReference>
<dbReference type="InterPro" id="IPR011990">
    <property type="entry name" value="TPR-like_helical_dom_sf"/>
</dbReference>
<dbReference type="Gene3D" id="1.10.287.110">
    <property type="entry name" value="DnaJ domain"/>
    <property type="match status" value="1"/>
</dbReference>
<dbReference type="InterPro" id="IPR036869">
    <property type="entry name" value="J_dom_sf"/>
</dbReference>
<keyword evidence="1" id="KW-0235">DNA replication</keyword>
<evidence type="ECO:0000256" key="1">
    <source>
        <dbReference type="ARBA" id="ARBA00022705"/>
    </source>
</evidence>
<evidence type="ECO:0000313" key="3">
    <source>
        <dbReference type="EMBL" id="CUQ79123.1"/>
    </source>
</evidence>